<comment type="similarity">
    <text evidence="8 9">Belongs to the TonB-dependent receptor family.</text>
</comment>
<feature type="domain" description="TonB-dependent receptor-like beta-barrel" evidence="12">
    <location>
        <begin position="388"/>
        <end position="752"/>
    </location>
</feature>
<dbReference type="InterPro" id="IPR008969">
    <property type="entry name" value="CarboxyPept-like_regulatory"/>
</dbReference>
<comment type="caution">
    <text evidence="14">The sequence shown here is derived from an EMBL/GenBank/DDBJ whole genome shotgun (WGS) entry which is preliminary data.</text>
</comment>
<keyword evidence="3 8" id="KW-1134">Transmembrane beta strand</keyword>
<dbReference type="Gene3D" id="2.60.40.1120">
    <property type="entry name" value="Carboxypeptidase-like, regulatory domain"/>
    <property type="match status" value="1"/>
</dbReference>
<dbReference type="InterPro" id="IPR037066">
    <property type="entry name" value="Plug_dom_sf"/>
</dbReference>
<evidence type="ECO:0000256" key="7">
    <source>
        <dbReference type="ARBA" id="ARBA00023237"/>
    </source>
</evidence>
<evidence type="ECO:0000256" key="1">
    <source>
        <dbReference type="ARBA" id="ARBA00004571"/>
    </source>
</evidence>
<keyword evidence="4 8" id="KW-0812">Transmembrane</keyword>
<dbReference type="Gene3D" id="2.40.170.20">
    <property type="entry name" value="TonB-dependent receptor, beta-barrel domain"/>
    <property type="match status" value="1"/>
</dbReference>
<evidence type="ECO:0000259" key="12">
    <source>
        <dbReference type="Pfam" id="PF00593"/>
    </source>
</evidence>
<keyword evidence="6 8" id="KW-0472">Membrane</keyword>
<evidence type="ECO:0000256" key="9">
    <source>
        <dbReference type="RuleBase" id="RU003357"/>
    </source>
</evidence>
<evidence type="ECO:0000256" key="3">
    <source>
        <dbReference type="ARBA" id="ARBA00022452"/>
    </source>
</evidence>
<feature type="signal peptide" evidence="11">
    <location>
        <begin position="1"/>
        <end position="20"/>
    </location>
</feature>
<dbReference type="InterPro" id="IPR023996">
    <property type="entry name" value="TonB-dep_OMP_SusC/RagA"/>
</dbReference>
<dbReference type="Pfam" id="PF07715">
    <property type="entry name" value="Plug"/>
    <property type="match status" value="1"/>
</dbReference>
<evidence type="ECO:0000313" key="14">
    <source>
        <dbReference type="EMBL" id="MFD0933221.1"/>
    </source>
</evidence>
<proteinExistence type="inferred from homology"/>
<dbReference type="InterPro" id="IPR039426">
    <property type="entry name" value="TonB-dep_rcpt-like"/>
</dbReference>
<feature type="compositionally biased region" description="Polar residues" evidence="10">
    <location>
        <begin position="456"/>
        <end position="467"/>
    </location>
</feature>
<dbReference type="InterPro" id="IPR000531">
    <property type="entry name" value="Beta-barrel_TonB"/>
</dbReference>
<accession>A0ABW3GWK4</accession>
<dbReference type="Pfam" id="PF00593">
    <property type="entry name" value="TonB_dep_Rec_b-barrel"/>
    <property type="match status" value="1"/>
</dbReference>
<dbReference type="InterPro" id="IPR023997">
    <property type="entry name" value="TonB-dep_OMP_SusC/RagA_CS"/>
</dbReference>
<dbReference type="InterPro" id="IPR036942">
    <property type="entry name" value="Beta-barrel_TonB_sf"/>
</dbReference>
<evidence type="ECO:0000259" key="13">
    <source>
        <dbReference type="Pfam" id="PF07715"/>
    </source>
</evidence>
<keyword evidence="7 8" id="KW-0998">Cell outer membrane</keyword>
<dbReference type="NCBIfam" id="TIGR04056">
    <property type="entry name" value="OMP_RagA_SusC"/>
    <property type="match status" value="1"/>
</dbReference>
<dbReference type="NCBIfam" id="TIGR04057">
    <property type="entry name" value="SusC_RagA_signa"/>
    <property type="match status" value="1"/>
</dbReference>
<evidence type="ECO:0000256" key="2">
    <source>
        <dbReference type="ARBA" id="ARBA00022448"/>
    </source>
</evidence>
<evidence type="ECO:0000313" key="15">
    <source>
        <dbReference type="Proteomes" id="UP001597049"/>
    </source>
</evidence>
<comment type="subcellular location">
    <subcellularLocation>
        <location evidence="1 8">Cell outer membrane</location>
        <topology evidence="1 8">Multi-pass membrane protein</topology>
    </subcellularLocation>
</comment>
<dbReference type="SUPFAM" id="SSF49464">
    <property type="entry name" value="Carboxypeptidase regulatory domain-like"/>
    <property type="match status" value="1"/>
</dbReference>
<reference evidence="15" key="1">
    <citation type="journal article" date="2019" name="Int. J. Syst. Evol. Microbiol.">
        <title>The Global Catalogue of Microorganisms (GCM) 10K type strain sequencing project: providing services to taxonomists for standard genome sequencing and annotation.</title>
        <authorList>
            <consortium name="The Broad Institute Genomics Platform"/>
            <consortium name="The Broad Institute Genome Sequencing Center for Infectious Disease"/>
            <person name="Wu L."/>
            <person name="Ma J."/>
        </authorList>
    </citation>
    <scope>NUCLEOTIDE SEQUENCE [LARGE SCALE GENOMIC DNA]</scope>
    <source>
        <strain evidence="15">CCUG 56752</strain>
    </source>
</reference>
<keyword evidence="5 9" id="KW-0798">TonB box</keyword>
<evidence type="ECO:0000256" key="4">
    <source>
        <dbReference type="ARBA" id="ARBA00022692"/>
    </source>
</evidence>
<sequence>MRTIKLLGLLLMLLPISIFAQTTVSGTVVDNLGMPVPGVNIAVKNTTKGTTTDFDGNYSIVLENGETLTFSYVGYRTKEVIFNGDNTIIDVSLVEDAQALNEVVVIGYGTARKEDLTGAVDLVTSEDFNKGPINSAQELITGKIAGVNVTSASGSPGDGQNITIRGLGSLSLTSDPLYVIDGVPIDNGGVGGSRNPLNIINPNDIASITVLKDASATAIYGSRAANGVIQITTKKGKDTSEFRFNTSFNRTIRNTIKTIDVLNASEFRSLVRSVGTENQIARLGEANTDWQDQIYSDRAVGGELNTSALGNAYGVPMRVSLGYSDQNGILKGDNFARITGALNLTPTFLDDKLTLNFNARGSYVENTFADRGAIGAAVAFDPTQPVYDENSPFGGYYTWLDGDRQRGLATTNPVALLNLIDDTSEVRRIITNLKSDYSLTDELTATINVAYDESNSNGRRITSSDIPTSDAPGSGLQTGARTEFSQTQTNKLFDAYLNYKATFDEKHSVDATAGYSYQEFEFDNFSYDSEREEQGLESEFIDKSRSVLLSYFGRFNYNFNKKYLLTATLRADASSKLNPDDRWGYFPSFSAAWNLHNEDFLNESLFSELKLRAGYGEVGNVNGLGDYRFLTRYVSSQQTANYQIGNNFLQTFRPEPVNPNLKWEVGTTINVGLDYAILDNRISGSVNAYRRETKDLIAFTLVDPFTNFGNRIDANIGDMVNKGLEFTLNLKPIDTDDFQWDINYNISLNDNEITRLPDLQNVGGISGGTGNTIQIHQEGETPFSFYVYEQVYDANGSPIEGVFVDRNDDGIINNDDRYIKEDPYADVFMGLNTNLSYKNWDLSVQSRASLGNYAYDNVASANGYQRRATDNQILSNLHSDYFNTGFENITEQNLLSDYYIQEASFFRIDNITLGYSFETPSKNTNFRVYGSLQNALIVTDYDGIDPEISGGIDNNFYPRPRTLVIGVNVDF</sequence>
<dbReference type="RefSeq" id="WP_379658525.1">
    <property type="nucleotide sequence ID" value="NZ_JBHTIV010000013.1"/>
</dbReference>
<dbReference type="Gene3D" id="2.170.130.10">
    <property type="entry name" value="TonB-dependent receptor, plug domain"/>
    <property type="match status" value="1"/>
</dbReference>
<dbReference type="Proteomes" id="UP001597049">
    <property type="component" value="Unassembled WGS sequence"/>
</dbReference>
<keyword evidence="2 8" id="KW-0813">Transport</keyword>
<keyword evidence="11" id="KW-0732">Signal</keyword>
<feature type="domain" description="TonB-dependent receptor plug" evidence="13">
    <location>
        <begin position="113"/>
        <end position="228"/>
    </location>
</feature>
<evidence type="ECO:0000256" key="5">
    <source>
        <dbReference type="ARBA" id="ARBA00023077"/>
    </source>
</evidence>
<keyword evidence="15" id="KW-1185">Reference proteome</keyword>
<name>A0ABW3GWK4_9FLAO</name>
<evidence type="ECO:0000256" key="6">
    <source>
        <dbReference type="ARBA" id="ARBA00023136"/>
    </source>
</evidence>
<dbReference type="PROSITE" id="PS52016">
    <property type="entry name" value="TONB_DEPENDENT_REC_3"/>
    <property type="match status" value="1"/>
</dbReference>
<feature type="region of interest" description="Disordered" evidence="10">
    <location>
        <begin position="456"/>
        <end position="481"/>
    </location>
</feature>
<organism evidence="14 15">
    <name type="scientific">Psychroflexus salinarum</name>
    <dbReference type="NCBI Taxonomy" id="546024"/>
    <lineage>
        <taxon>Bacteria</taxon>
        <taxon>Pseudomonadati</taxon>
        <taxon>Bacteroidota</taxon>
        <taxon>Flavobacteriia</taxon>
        <taxon>Flavobacteriales</taxon>
        <taxon>Flavobacteriaceae</taxon>
        <taxon>Psychroflexus</taxon>
    </lineage>
</organism>
<evidence type="ECO:0000256" key="8">
    <source>
        <dbReference type="PROSITE-ProRule" id="PRU01360"/>
    </source>
</evidence>
<feature type="chain" id="PRO_5047383334" evidence="11">
    <location>
        <begin position="21"/>
        <end position="971"/>
    </location>
</feature>
<evidence type="ECO:0000256" key="10">
    <source>
        <dbReference type="SAM" id="MobiDB-lite"/>
    </source>
</evidence>
<dbReference type="EMBL" id="JBHTIV010000013">
    <property type="protein sequence ID" value="MFD0933221.1"/>
    <property type="molecule type" value="Genomic_DNA"/>
</dbReference>
<dbReference type="SUPFAM" id="SSF56935">
    <property type="entry name" value="Porins"/>
    <property type="match status" value="1"/>
</dbReference>
<dbReference type="InterPro" id="IPR012910">
    <property type="entry name" value="Plug_dom"/>
</dbReference>
<gene>
    <name evidence="14" type="ORF">ACFQ0R_11495</name>
</gene>
<dbReference type="Pfam" id="PF13715">
    <property type="entry name" value="CarbopepD_reg_2"/>
    <property type="match status" value="1"/>
</dbReference>
<evidence type="ECO:0000256" key="11">
    <source>
        <dbReference type="SAM" id="SignalP"/>
    </source>
</evidence>
<protein>
    <submittedName>
        <fullName evidence="14">SusC/RagA family TonB-linked outer membrane protein</fullName>
    </submittedName>
</protein>